<dbReference type="Proteomes" id="UP000078540">
    <property type="component" value="Unassembled WGS sequence"/>
</dbReference>
<reference evidence="1 2" key="1">
    <citation type="submission" date="2015-09" db="EMBL/GenBank/DDBJ databases">
        <title>Atta colombica WGS genome.</title>
        <authorList>
            <person name="Nygaard S."/>
            <person name="Hu H."/>
            <person name="Boomsma J."/>
            <person name="Zhang G."/>
        </authorList>
    </citation>
    <scope>NUCLEOTIDE SEQUENCE [LARGE SCALE GENOMIC DNA]</scope>
    <source>
        <strain evidence="1">Treedump-2</strain>
        <tissue evidence="1">Whole body</tissue>
    </source>
</reference>
<dbReference type="AlphaFoldDB" id="A0A195BD83"/>
<dbReference type="EMBL" id="KQ976511">
    <property type="protein sequence ID" value="KYM82518.1"/>
    <property type="molecule type" value="Genomic_DNA"/>
</dbReference>
<accession>A0A195BD83</accession>
<evidence type="ECO:0000313" key="2">
    <source>
        <dbReference type="Proteomes" id="UP000078540"/>
    </source>
</evidence>
<protein>
    <submittedName>
        <fullName evidence="1">Uncharacterized protein</fullName>
    </submittedName>
</protein>
<organism evidence="1 2">
    <name type="scientific">Atta colombica</name>
    <dbReference type="NCBI Taxonomy" id="520822"/>
    <lineage>
        <taxon>Eukaryota</taxon>
        <taxon>Metazoa</taxon>
        <taxon>Ecdysozoa</taxon>
        <taxon>Arthropoda</taxon>
        <taxon>Hexapoda</taxon>
        <taxon>Insecta</taxon>
        <taxon>Pterygota</taxon>
        <taxon>Neoptera</taxon>
        <taxon>Endopterygota</taxon>
        <taxon>Hymenoptera</taxon>
        <taxon>Apocrita</taxon>
        <taxon>Aculeata</taxon>
        <taxon>Formicoidea</taxon>
        <taxon>Formicidae</taxon>
        <taxon>Myrmicinae</taxon>
        <taxon>Atta</taxon>
    </lineage>
</organism>
<sequence length="93" mass="10429">MCVHAYLRLYNGCLLSKQNVCGMLTACQQILRQISVASISVFHNSPAKIDTDEKNKPPKMFPHTIKISNMYLKIRGDGHEDLFSVGCDSIEQS</sequence>
<name>A0A195BD83_9HYME</name>
<gene>
    <name evidence="1" type="ORF">ALC53_07009</name>
</gene>
<keyword evidence="2" id="KW-1185">Reference proteome</keyword>
<proteinExistence type="predicted"/>
<evidence type="ECO:0000313" key="1">
    <source>
        <dbReference type="EMBL" id="KYM82518.1"/>
    </source>
</evidence>